<proteinExistence type="predicted"/>
<dbReference type="Proteomes" id="UP000078348">
    <property type="component" value="Unassembled WGS sequence"/>
</dbReference>
<dbReference type="InterPro" id="IPR014729">
    <property type="entry name" value="Rossmann-like_a/b/a_fold"/>
</dbReference>
<comment type="caution">
    <text evidence="9">The sequence shown here is derived from an EMBL/GenBank/DDBJ whole genome shotgun (WGS) entry which is preliminary data.</text>
</comment>
<feature type="domain" description="Cytidyltransferase-like" evidence="8">
    <location>
        <begin position="23"/>
        <end position="189"/>
    </location>
</feature>
<dbReference type="InterPro" id="IPR004821">
    <property type="entry name" value="Cyt_trans-like"/>
</dbReference>
<evidence type="ECO:0000256" key="6">
    <source>
        <dbReference type="ARBA" id="ARBA00022840"/>
    </source>
</evidence>
<dbReference type="PANTHER" id="PTHR39321:SF3">
    <property type="entry name" value="PHOSPHOPANTETHEINE ADENYLYLTRANSFERASE"/>
    <property type="match status" value="1"/>
</dbReference>
<evidence type="ECO:0000313" key="9">
    <source>
        <dbReference type="EMBL" id="OAO12605.1"/>
    </source>
</evidence>
<evidence type="ECO:0000256" key="2">
    <source>
        <dbReference type="ARBA" id="ARBA00022642"/>
    </source>
</evidence>
<dbReference type="STRING" id="478820.A0A196S6B3"/>
<evidence type="ECO:0000313" key="10">
    <source>
        <dbReference type="Proteomes" id="UP000078348"/>
    </source>
</evidence>
<evidence type="ECO:0000256" key="1">
    <source>
        <dbReference type="ARBA" id="ARBA00004790"/>
    </source>
</evidence>
<keyword evidence="5" id="KW-0547">Nucleotide-binding</keyword>
<evidence type="ECO:0000256" key="5">
    <source>
        <dbReference type="ARBA" id="ARBA00022741"/>
    </source>
</evidence>
<comment type="pathway">
    <text evidence="1">Cofactor biosynthesis; NAD(+) biosynthesis.</text>
</comment>
<organism evidence="9 10">
    <name type="scientific">Blastocystis sp. subtype 1 (strain ATCC 50177 / NandII)</name>
    <dbReference type="NCBI Taxonomy" id="478820"/>
    <lineage>
        <taxon>Eukaryota</taxon>
        <taxon>Sar</taxon>
        <taxon>Stramenopiles</taxon>
        <taxon>Bigyra</taxon>
        <taxon>Opalozoa</taxon>
        <taxon>Opalinata</taxon>
        <taxon>Blastocystidae</taxon>
        <taxon>Blastocystis</taxon>
    </lineage>
</organism>
<dbReference type="CDD" id="cd02165">
    <property type="entry name" value="NMNAT"/>
    <property type="match status" value="1"/>
</dbReference>
<dbReference type="InterPro" id="IPR005248">
    <property type="entry name" value="NadD/NMNAT"/>
</dbReference>
<dbReference type="Pfam" id="PF01467">
    <property type="entry name" value="CTP_transf_like"/>
    <property type="match status" value="1"/>
</dbReference>
<evidence type="ECO:0000256" key="4">
    <source>
        <dbReference type="ARBA" id="ARBA00022695"/>
    </source>
</evidence>
<protein>
    <recommendedName>
        <fullName evidence="8">Cytidyltransferase-like domain-containing protein</fullName>
    </recommendedName>
</protein>
<gene>
    <name evidence="9" type="ORF">AV274_5702</name>
</gene>
<dbReference type="Gene3D" id="3.40.50.620">
    <property type="entry name" value="HUPs"/>
    <property type="match status" value="1"/>
</dbReference>
<evidence type="ECO:0000259" key="8">
    <source>
        <dbReference type="Pfam" id="PF01467"/>
    </source>
</evidence>
<dbReference type="AlphaFoldDB" id="A0A196S6B3"/>
<dbReference type="OrthoDB" id="422187at2759"/>
<dbReference type="GO" id="GO:0070566">
    <property type="term" value="F:adenylyltransferase activity"/>
    <property type="evidence" value="ECO:0007669"/>
    <property type="project" value="UniProtKB-ARBA"/>
</dbReference>
<dbReference type="GO" id="GO:0005524">
    <property type="term" value="F:ATP binding"/>
    <property type="evidence" value="ECO:0007669"/>
    <property type="project" value="UniProtKB-KW"/>
</dbReference>
<dbReference type="UniPathway" id="UPA00253">
    <property type="reaction ID" value="UER00600"/>
</dbReference>
<reference evidence="9 10" key="1">
    <citation type="submission" date="2016-05" db="EMBL/GenBank/DDBJ databases">
        <title>Nuclear genome of Blastocystis sp. subtype 1 NandII.</title>
        <authorList>
            <person name="Gentekaki E."/>
            <person name="Curtis B."/>
            <person name="Stairs C."/>
            <person name="Eme L."/>
            <person name="Herman E."/>
            <person name="Klimes V."/>
            <person name="Arias M.C."/>
            <person name="Elias M."/>
            <person name="Hilliou F."/>
            <person name="Klute M."/>
            <person name="Malik S.-B."/>
            <person name="Pightling A."/>
            <person name="Rachubinski R."/>
            <person name="Salas D."/>
            <person name="Schlacht A."/>
            <person name="Suga H."/>
            <person name="Archibald J."/>
            <person name="Ball S.G."/>
            <person name="Clark G."/>
            <person name="Dacks J."/>
            <person name="Van Der Giezen M."/>
            <person name="Tsaousis A."/>
            <person name="Roger A."/>
        </authorList>
    </citation>
    <scope>NUCLEOTIDE SEQUENCE [LARGE SCALE GENOMIC DNA]</scope>
    <source>
        <strain evidence="10">ATCC 50177 / NandII</strain>
    </source>
</reference>
<name>A0A196S6B3_BLAHN</name>
<keyword evidence="7" id="KW-0520">NAD</keyword>
<dbReference type="SUPFAM" id="SSF52374">
    <property type="entry name" value="Nucleotidylyl transferase"/>
    <property type="match status" value="1"/>
</dbReference>
<keyword evidence="6" id="KW-0067">ATP-binding</keyword>
<dbReference type="PANTHER" id="PTHR39321">
    <property type="entry name" value="NICOTINATE-NUCLEOTIDE ADENYLYLTRANSFERASE-RELATED"/>
    <property type="match status" value="1"/>
</dbReference>
<evidence type="ECO:0000256" key="7">
    <source>
        <dbReference type="ARBA" id="ARBA00023027"/>
    </source>
</evidence>
<accession>A0A196S6B3</accession>
<evidence type="ECO:0000256" key="3">
    <source>
        <dbReference type="ARBA" id="ARBA00022679"/>
    </source>
</evidence>
<keyword evidence="4" id="KW-0548">Nucleotidyltransferase</keyword>
<keyword evidence="3" id="KW-0808">Transferase</keyword>
<dbReference type="GO" id="GO:0009435">
    <property type="term" value="P:NAD+ biosynthetic process"/>
    <property type="evidence" value="ECO:0007669"/>
    <property type="project" value="UniProtKB-UniPathway"/>
</dbReference>
<sequence length="218" mass="25061">MEGGTKKRVVLFGLSANPPTGLQGHMGIAKYFSSLFDEVWILPVYRHAYSSKRQLESFERRMDMITLALRDCQLDKQNIFLKTYEKDCFYSLYPSVDVASREIAFGSIDLVRWLRQQFPEVEFSMIVGEDAFIDICNNKWRESDQLRQLIHFEVLHRQGVPETAIQPASCWYTRHGLALGDVSSTKARNAGEKSELDALVTPSVSSYIVDNRLYSFRT</sequence>
<dbReference type="EMBL" id="LXWW01000531">
    <property type="protein sequence ID" value="OAO12605.1"/>
    <property type="molecule type" value="Genomic_DNA"/>
</dbReference>
<keyword evidence="10" id="KW-1185">Reference proteome</keyword>
<keyword evidence="2" id="KW-0662">Pyridine nucleotide biosynthesis</keyword>